<gene>
    <name evidence="6" type="ORF">NUTIK01_03890</name>
</gene>
<keyword evidence="3" id="KW-0238">DNA-binding</keyword>
<dbReference type="PANTHER" id="PTHR30537:SF3">
    <property type="entry name" value="TRANSCRIPTIONAL REGULATORY PROTEIN"/>
    <property type="match status" value="1"/>
</dbReference>
<keyword evidence="4" id="KW-0804">Transcription</keyword>
<comment type="similarity">
    <text evidence="1">Belongs to the LysR transcriptional regulatory family.</text>
</comment>
<evidence type="ECO:0000256" key="3">
    <source>
        <dbReference type="ARBA" id="ARBA00023125"/>
    </source>
</evidence>
<dbReference type="EMBL" id="BTFW01000001">
    <property type="protein sequence ID" value="GMM59612.1"/>
    <property type="molecule type" value="Genomic_DNA"/>
</dbReference>
<evidence type="ECO:0000256" key="1">
    <source>
        <dbReference type="ARBA" id="ARBA00009437"/>
    </source>
</evidence>
<name>A0ABQ6P2Z0_9SPHN</name>
<feature type="domain" description="HTH lysR-type" evidence="5">
    <location>
        <begin position="1"/>
        <end position="21"/>
    </location>
</feature>
<dbReference type="InterPro" id="IPR058163">
    <property type="entry name" value="LysR-type_TF_proteobact-type"/>
</dbReference>
<proteinExistence type="inferred from homology"/>
<evidence type="ECO:0000259" key="5">
    <source>
        <dbReference type="PROSITE" id="PS50931"/>
    </source>
</evidence>
<dbReference type="InterPro" id="IPR036388">
    <property type="entry name" value="WH-like_DNA-bd_sf"/>
</dbReference>
<dbReference type="InterPro" id="IPR036390">
    <property type="entry name" value="WH_DNA-bd_sf"/>
</dbReference>
<evidence type="ECO:0000313" key="7">
    <source>
        <dbReference type="Proteomes" id="UP001187221"/>
    </source>
</evidence>
<dbReference type="SUPFAM" id="SSF46785">
    <property type="entry name" value="Winged helix' DNA-binding domain"/>
    <property type="match status" value="1"/>
</dbReference>
<dbReference type="InterPro" id="IPR005119">
    <property type="entry name" value="LysR_subst-bd"/>
</dbReference>
<accession>A0ABQ6P2Z0</accession>
<organism evidence="6 7">
    <name type="scientific">Novosphingobium pituita</name>
    <dbReference type="NCBI Taxonomy" id="3056842"/>
    <lineage>
        <taxon>Bacteria</taxon>
        <taxon>Pseudomonadati</taxon>
        <taxon>Pseudomonadota</taxon>
        <taxon>Alphaproteobacteria</taxon>
        <taxon>Sphingomonadales</taxon>
        <taxon>Sphingomonadaceae</taxon>
        <taxon>Novosphingobium</taxon>
    </lineage>
</organism>
<keyword evidence="7" id="KW-1185">Reference proteome</keyword>
<evidence type="ECO:0000256" key="2">
    <source>
        <dbReference type="ARBA" id="ARBA00023015"/>
    </source>
</evidence>
<protein>
    <submittedName>
        <fullName evidence="6">LysR family transcriptional regulator</fullName>
    </submittedName>
</protein>
<dbReference type="PROSITE" id="PS50931">
    <property type="entry name" value="HTH_LYSR"/>
    <property type="match status" value="1"/>
</dbReference>
<dbReference type="Gene3D" id="1.10.10.10">
    <property type="entry name" value="Winged helix-like DNA-binding domain superfamily/Winged helix DNA-binding domain"/>
    <property type="match status" value="1"/>
</dbReference>
<comment type="caution">
    <text evidence="6">The sequence shown here is derived from an EMBL/GenBank/DDBJ whole genome shotgun (WGS) entry which is preliminary data.</text>
</comment>
<dbReference type="CDD" id="cd08422">
    <property type="entry name" value="PBP2_CrgA_like"/>
    <property type="match status" value="1"/>
</dbReference>
<dbReference type="SUPFAM" id="SSF53850">
    <property type="entry name" value="Periplasmic binding protein-like II"/>
    <property type="match status" value="1"/>
</dbReference>
<sequence>MLEAHFHVVLLRRSTRGLALTEDGVAFLSHARRIVREFEAMEADLHSSERGYAGHVRVGTTNTFGCHLARKLPEFHLHHPGITVEMLLGDGFVHLVEDGLDLAMRTGQVNETTVVAKHLGDVPRYMVASPSYLERCGTPQSVEDLQFHDCALFSYGTTRQVWTINGEPVRVSGSSRTNSTLALQEAVRNGGGISLFAYFQVEDDIRTGRLVRVLPEAEVEPVPFYVTYPARQTLPARTRMVMNWIISEAESLIGKARR</sequence>
<reference evidence="6 7" key="1">
    <citation type="submission" date="2023-06" db="EMBL/GenBank/DDBJ databases">
        <title>Draft genome sequence of Novosphingobium sp. strain IK01.</title>
        <authorList>
            <person name="Hatamoto M."/>
            <person name="Ikarashi T."/>
            <person name="Yamaguchi T."/>
        </authorList>
    </citation>
    <scope>NUCLEOTIDE SEQUENCE [LARGE SCALE GENOMIC DNA]</scope>
    <source>
        <strain evidence="6 7">IK01</strain>
    </source>
</reference>
<dbReference type="Proteomes" id="UP001187221">
    <property type="component" value="Unassembled WGS sequence"/>
</dbReference>
<dbReference type="InterPro" id="IPR000847">
    <property type="entry name" value="LysR_HTH_N"/>
</dbReference>
<dbReference type="Gene3D" id="3.40.190.290">
    <property type="match status" value="1"/>
</dbReference>
<evidence type="ECO:0000256" key="4">
    <source>
        <dbReference type="ARBA" id="ARBA00023163"/>
    </source>
</evidence>
<keyword evidence="2" id="KW-0805">Transcription regulation</keyword>
<dbReference type="Pfam" id="PF03466">
    <property type="entry name" value="LysR_substrate"/>
    <property type="match status" value="1"/>
</dbReference>
<evidence type="ECO:0000313" key="6">
    <source>
        <dbReference type="EMBL" id="GMM59612.1"/>
    </source>
</evidence>
<dbReference type="PANTHER" id="PTHR30537">
    <property type="entry name" value="HTH-TYPE TRANSCRIPTIONAL REGULATOR"/>
    <property type="match status" value="1"/>
</dbReference>